<dbReference type="EMBL" id="LUEZ02000010">
    <property type="protein sequence ID" value="RDB29399.1"/>
    <property type="molecule type" value="Genomic_DNA"/>
</dbReference>
<name>A0A369K438_HYPMA</name>
<dbReference type="InParanoid" id="A0A369K438"/>
<feature type="transmembrane region" description="Helical" evidence="1">
    <location>
        <begin position="106"/>
        <end position="125"/>
    </location>
</feature>
<protein>
    <submittedName>
        <fullName evidence="2">Uncharacterized protein</fullName>
    </submittedName>
</protein>
<accession>A0A369K438</accession>
<feature type="transmembrane region" description="Helical" evidence="1">
    <location>
        <begin position="27"/>
        <end position="50"/>
    </location>
</feature>
<dbReference type="Proteomes" id="UP000076154">
    <property type="component" value="Unassembled WGS sequence"/>
</dbReference>
<feature type="transmembrane region" description="Helical" evidence="1">
    <location>
        <begin position="145"/>
        <end position="166"/>
    </location>
</feature>
<dbReference type="OrthoDB" id="3161836at2759"/>
<keyword evidence="1" id="KW-0472">Membrane</keyword>
<gene>
    <name evidence="2" type="ORF">Hypma_014830</name>
</gene>
<proteinExistence type="predicted"/>
<reference evidence="2" key="1">
    <citation type="submission" date="2018-04" db="EMBL/GenBank/DDBJ databases">
        <title>Whole genome sequencing of Hypsizygus marmoreus.</title>
        <authorList>
            <person name="Choi I.-G."/>
            <person name="Min B."/>
            <person name="Kim J.-G."/>
            <person name="Kim S."/>
            <person name="Oh Y.-L."/>
            <person name="Kong W.-S."/>
            <person name="Park H."/>
            <person name="Jeong J."/>
            <person name="Song E.-S."/>
        </authorList>
    </citation>
    <scope>NUCLEOTIDE SEQUENCE [LARGE SCALE GENOMIC DNA]</scope>
    <source>
        <strain evidence="2">51987-8</strain>
    </source>
</reference>
<evidence type="ECO:0000256" key="1">
    <source>
        <dbReference type="SAM" id="Phobius"/>
    </source>
</evidence>
<evidence type="ECO:0000313" key="2">
    <source>
        <dbReference type="EMBL" id="RDB29399.1"/>
    </source>
</evidence>
<dbReference type="STRING" id="39966.A0A369K438"/>
<keyword evidence="3" id="KW-1185">Reference proteome</keyword>
<comment type="caution">
    <text evidence="2">The sequence shown here is derived from an EMBL/GenBank/DDBJ whole genome shotgun (WGS) entry which is preliminary data.</text>
</comment>
<feature type="transmembrane region" description="Helical" evidence="1">
    <location>
        <begin position="57"/>
        <end position="76"/>
    </location>
</feature>
<dbReference type="PANTHER" id="PTHR40465:SF1">
    <property type="entry name" value="DUF6534 DOMAIN-CONTAINING PROTEIN"/>
    <property type="match status" value="1"/>
</dbReference>
<dbReference type="AlphaFoldDB" id="A0A369K438"/>
<keyword evidence="1" id="KW-1133">Transmembrane helix</keyword>
<sequence length="192" mass="21452">MAFSNSSASDLPSTPSFIDISSLDGGMLAGTFLACAVWGATSFQAFLYFMKCERDSIFLKCLVGILWALDTANQVLLTRGNWRSLIAQYGNPSLAVAPRPEFMEHGWTAALVYCAVQLYFIRRVYIFAKSSVYGRRIHLTTLNSIFAMLLLLTAWQLVAIVVFEIYGYGQSPEILLTEREIESHLNFVLLIA</sequence>
<evidence type="ECO:0000313" key="3">
    <source>
        <dbReference type="Proteomes" id="UP000076154"/>
    </source>
</evidence>
<keyword evidence="1" id="KW-0812">Transmembrane</keyword>
<dbReference type="PANTHER" id="PTHR40465">
    <property type="entry name" value="CHROMOSOME 1, WHOLE GENOME SHOTGUN SEQUENCE"/>
    <property type="match status" value="1"/>
</dbReference>
<organism evidence="2 3">
    <name type="scientific">Hypsizygus marmoreus</name>
    <name type="common">White beech mushroom</name>
    <name type="synonym">Agaricus marmoreus</name>
    <dbReference type="NCBI Taxonomy" id="39966"/>
    <lineage>
        <taxon>Eukaryota</taxon>
        <taxon>Fungi</taxon>
        <taxon>Dikarya</taxon>
        <taxon>Basidiomycota</taxon>
        <taxon>Agaricomycotina</taxon>
        <taxon>Agaricomycetes</taxon>
        <taxon>Agaricomycetidae</taxon>
        <taxon>Agaricales</taxon>
        <taxon>Tricholomatineae</taxon>
        <taxon>Lyophyllaceae</taxon>
        <taxon>Hypsizygus</taxon>
    </lineage>
</organism>